<evidence type="ECO:0000313" key="2">
    <source>
        <dbReference type="EMBL" id="MPA32133.1"/>
    </source>
</evidence>
<proteinExistence type="predicted"/>
<dbReference type="Gene3D" id="2.120.10.80">
    <property type="entry name" value="Kelch-type beta propeller"/>
    <property type="match status" value="1"/>
</dbReference>
<dbReference type="PANTHER" id="PTHR24414:SF199">
    <property type="entry name" value="F-BOX_KELCH-REPEAT PROTEIN SKIP6-LIKE"/>
    <property type="match status" value="1"/>
</dbReference>
<name>A0A5B6YL34_DAVIN</name>
<dbReference type="Pfam" id="PF25210">
    <property type="entry name" value="Kelch_FKB95"/>
    <property type="match status" value="1"/>
</dbReference>
<sequence length="346" mass="39923">MARPIERSGSERRIGEDFTTPKAFCIRAFGWGPGESEKNGTIRLYEVNLSSPESLPMIHPICKTNHPIASCCVSVGSTIYCIGANPDHRFGFGRDVLIGDFRYPEQVWKQGTPMLNGRWFPHAVAMAGEIYVFGGCRVDTDLWAEVYNPEKDEWKPLMKPPSEITNLSCCKFFVAILDERAKKILVGSCCGDLFYVYDAIYDSWEQKKYEEELYMMSCYTKPALYDNTLYWLDFGKIYAYDLNAKRYFCGHFECREIDDLLDVVGCLKYQPLFFHLWQEEFCFLWIETVVHPSSSRPHRIFSCIHWVRWRISKNIVNGSLSISTVSKGADSVKHHLSYIDSMMLKG</sequence>
<dbReference type="EMBL" id="GHES01001574">
    <property type="protein sequence ID" value="MPA32133.1"/>
    <property type="molecule type" value="Transcribed_RNA"/>
</dbReference>
<dbReference type="PANTHER" id="PTHR24414">
    <property type="entry name" value="F-BOX/KELCH-REPEAT PROTEIN SKIP4"/>
    <property type="match status" value="1"/>
</dbReference>
<feature type="domain" description="FKB95-like N-terminal Kelch" evidence="1">
    <location>
        <begin position="63"/>
        <end position="245"/>
    </location>
</feature>
<dbReference type="InterPro" id="IPR057499">
    <property type="entry name" value="Kelch_FKB95"/>
</dbReference>
<protein>
    <recommendedName>
        <fullName evidence="1">FKB95-like N-terminal Kelch domain-containing protein</fullName>
    </recommendedName>
</protein>
<accession>A0A5B6YL34</accession>
<gene>
    <name evidence="2" type="ORF">Din_001574</name>
</gene>
<organism evidence="2">
    <name type="scientific">Davidia involucrata</name>
    <name type="common">Dove tree</name>
    <dbReference type="NCBI Taxonomy" id="16924"/>
    <lineage>
        <taxon>Eukaryota</taxon>
        <taxon>Viridiplantae</taxon>
        <taxon>Streptophyta</taxon>
        <taxon>Embryophyta</taxon>
        <taxon>Tracheophyta</taxon>
        <taxon>Spermatophyta</taxon>
        <taxon>Magnoliopsida</taxon>
        <taxon>eudicotyledons</taxon>
        <taxon>Gunneridae</taxon>
        <taxon>Pentapetalae</taxon>
        <taxon>asterids</taxon>
        <taxon>Cornales</taxon>
        <taxon>Nyssaceae</taxon>
        <taxon>Davidia</taxon>
    </lineage>
</organism>
<reference evidence="2" key="1">
    <citation type="submission" date="2019-08" db="EMBL/GenBank/DDBJ databases">
        <title>Reference gene set and small RNA set construction with multiple tissues from Davidia involucrata Baill.</title>
        <authorList>
            <person name="Yang H."/>
            <person name="Zhou C."/>
            <person name="Li G."/>
            <person name="Wang J."/>
            <person name="Gao P."/>
            <person name="Wang M."/>
            <person name="Wang R."/>
            <person name="Zhao Y."/>
        </authorList>
    </citation>
    <scope>NUCLEOTIDE SEQUENCE</scope>
    <source>
        <tissue evidence="2">Mixed with DoveR01_LX</tissue>
    </source>
</reference>
<evidence type="ECO:0000259" key="1">
    <source>
        <dbReference type="Pfam" id="PF25210"/>
    </source>
</evidence>
<dbReference type="InterPro" id="IPR050354">
    <property type="entry name" value="F-box/kelch-repeat_ARATH"/>
</dbReference>
<dbReference type="AlphaFoldDB" id="A0A5B6YL34"/>
<dbReference type="SUPFAM" id="SSF117281">
    <property type="entry name" value="Kelch motif"/>
    <property type="match status" value="1"/>
</dbReference>
<dbReference type="InterPro" id="IPR015915">
    <property type="entry name" value="Kelch-typ_b-propeller"/>
</dbReference>